<evidence type="ECO:0000256" key="11">
    <source>
        <dbReference type="ARBA" id="ARBA00023128"/>
    </source>
</evidence>
<evidence type="ECO:0000256" key="2">
    <source>
        <dbReference type="ARBA" id="ARBA00005653"/>
    </source>
</evidence>
<evidence type="ECO:0000256" key="14">
    <source>
        <dbReference type="ARBA" id="ARBA00036634"/>
    </source>
</evidence>
<evidence type="ECO:0000256" key="7">
    <source>
        <dbReference type="ARBA" id="ARBA00022792"/>
    </source>
</evidence>
<evidence type="ECO:0000256" key="16">
    <source>
        <dbReference type="ARBA" id="ARBA00044981"/>
    </source>
</evidence>
<keyword evidence="13" id="KW-0407">Ion channel</keyword>
<feature type="domain" description="Calcium uniporter protein C-terminal" evidence="20">
    <location>
        <begin position="363"/>
        <end position="487"/>
    </location>
</feature>
<dbReference type="Pfam" id="PF04678">
    <property type="entry name" value="MCU"/>
    <property type="match status" value="1"/>
</dbReference>
<dbReference type="OrthoDB" id="278338at2759"/>
<dbReference type="GeneID" id="37013728"/>
<feature type="compositionally biased region" description="Basic and acidic residues" evidence="18">
    <location>
        <begin position="176"/>
        <end position="189"/>
    </location>
</feature>
<keyword evidence="12 19" id="KW-0472">Membrane</keyword>
<evidence type="ECO:0000256" key="17">
    <source>
        <dbReference type="ARBA" id="ARBA00045938"/>
    </source>
</evidence>
<keyword evidence="8" id="KW-0106">Calcium</keyword>
<dbReference type="GO" id="GO:0051560">
    <property type="term" value="P:mitochondrial calcium ion homeostasis"/>
    <property type="evidence" value="ECO:0007669"/>
    <property type="project" value="InterPro"/>
</dbReference>
<comment type="subunit">
    <text evidence="15">Homotetramer, assembles in a dimer or dimers configuration with two interfaces.</text>
</comment>
<gene>
    <name evidence="21" type="ORF">BCV69DRAFT_281456</name>
</gene>
<feature type="region of interest" description="Disordered" evidence="18">
    <location>
        <begin position="1"/>
        <end position="46"/>
    </location>
</feature>
<feature type="region of interest" description="Disordered" evidence="18">
    <location>
        <begin position="74"/>
        <end position="108"/>
    </location>
</feature>
<dbReference type="Proteomes" id="UP000245942">
    <property type="component" value="Unassembled WGS sequence"/>
</dbReference>
<evidence type="ECO:0000256" key="5">
    <source>
        <dbReference type="ARBA" id="ARBA00022673"/>
    </source>
</evidence>
<evidence type="ECO:0000256" key="6">
    <source>
        <dbReference type="ARBA" id="ARBA00022692"/>
    </source>
</evidence>
<feature type="region of interest" description="Disordered" evidence="18">
    <location>
        <begin position="214"/>
        <end position="256"/>
    </location>
</feature>
<name>A0A316UC76_9BASI</name>
<evidence type="ECO:0000256" key="15">
    <source>
        <dbReference type="ARBA" id="ARBA00044966"/>
    </source>
</evidence>
<feature type="compositionally biased region" description="Acidic residues" evidence="18">
    <location>
        <begin position="545"/>
        <end position="566"/>
    </location>
</feature>
<dbReference type="EMBL" id="KZ819323">
    <property type="protein sequence ID" value="PWN22464.1"/>
    <property type="molecule type" value="Genomic_DNA"/>
</dbReference>
<evidence type="ECO:0000256" key="10">
    <source>
        <dbReference type="ARBA" id="ARBA00023065"/>
    </source>
</evidence>
<evidence type="ECO:0000256" key="18">
    <source>
        <dbReference type="SAM" id="MobiDB-lite"/>
    </source>
</evidence>
<feature type="region of interest" description="Disordered" evidence="18">
    <location>
        <begin position="149"/>
        <end position="201"/>
    </location>
</feature>
<keyword evidence="5" id="KW-0107">Calcium channel</keyword>
<dbReference type="STRING" id="1684307.A0A316UC76"/>
<evidence type="ECO:0000313" key="21">
    <source>
        <dbReference type="EMBL" id="PWN22464.1"/>
    </source>
</evidence>
<feature type="compositionally biased region" description="Polar residues" evidence="18">
    <location>
        <begin position="93"/>
        <end position="104"/>
    </location>
</feature>
<keyword evidence="6 19" id="KW-0812">Transmembrane</keyword>
<dbReference type="InterPro" id="IPR039055">
    <property type="entry name" value="MCU_fam"/>
</dbReference>
<feature type="compositionally biased region" description="Basic residues" evidence="18">
    <location>
        <begin position="572"/>
        <end position="584"/>
    </location>
</feature>
<keyword evidence="3" id="KW-0813">Transport</keyword>
<keyword evidence="9 19" id="KW-1133">Transmembrane helix</keyword>
<dbReference type="GO" id="GO:0005262">
    <property type="term" value="F:calcium channel activity"/>
    <property type="evidence" value="ECO:0007669"/>
    <property type="project" value="UniProtKB-KW"/>
</dbReference>
<evidence type="ECO:0000259" key="20">
    <source>
        <dbReference type="Pfam" id="PF04678"/>
    </source>
</evidence>
<reference evidence="21 22" key="1">
    <citation type="journal article" date="2018" name="Mol. Biol. Evol.">
        <title>Broad Genomic Sampling Reveals a Smut Pathogenic Ancestry of the Fungal Clade Ustilaginomycotina.</title>
        <authorList>
            <person name="Kijpornyongpan T."/>
            <person name="Mondo S.J."/>
            <person name="Barry K."/>
            <person name="Sandor L."/>
            <person name="Lee J."/>
            <person name="Lipzen A."/>
            <person name="Pangilinan J."/>
            <person name="LaButti K."/>
            <person name="Hainaut M."/>
            <person name="Henrissat B."/>
            <person name="Grigoriev I.V."/>
            <person name="Spatafora J.W."/>
            <person name="Aime M.C."/>
        </authorList>
    </citation>
    <scope>NUCLEOTIDE SEQUENCE [LARGE SCALE GENOMIC DNA]</scope>
    <source>
        <strain evidence="21 22">MCA 4718</strain>
    </source>
</reference>
<feature type="transmembrane region" description="Helical" evidence="19">
    <location>
        <begin position="433"/>
        <end position="451"/>
    </location>
</feature>
<dbReference type="PANTHER" id="PTHR13462:SF10">
    <property type="entry name" value="CALCIUM UNIPORTER PROTEIN, MITOCHONDRIAL"/>
    <property type="match status" value="1"/>
</dbReference>
<dbReference type="AlphaFoldDB" id="A0A316UC76"/>
<feature type="compositionally biased region" description="Basic and acidic residues" evidence="18">
    <location>
        <begin position="523"/>
        <end position="535"/>
    </location>
</feature>
<evidence type="ECO:0000256" key="3">
    <source>
        <dbReference type="ARBA" id="ARBA00022448"/>
    </source>
</evidence>
<keyword evidence="10" id="KW-0406">Ion transport</keyword>
<accession>A0A316UC76</accession>
<evidence type="ECO:0000256" key="1">
    <source>
        <dbReference type="ARBA" id="ARBA00004448"/>
    </source>
</evidence>
<keyword evidence="4" id="KW-0109">Calcium transport</keyword>
<keyword evidence="7" id="KW-0999">Mitochondrion inner membrane</keyword>
<feature type="compositionally biased region" description="Low complexity" evidence="18">
    <location>
        <begin position="27"/>
        <end position="40"/>
    </location>
</feature>
<comment type="similarity">
    <text evidence="2">Belongs to the MCU (TC 1.A.77) family.</text>
</comment>
<evidence type="ECO:0000256" key="19">
    <source>
        <dbReference type="SAM" id="Phobius"/>
    </source>
</evidence>
<dbReference type="GO" id="GO:0015292">
    <property type="term" value="F:uniporter activity"/>
    <property type="evidence" value="ECO:0007669"/>
    <property type="project" value="TreeGrafter"/>
</dbReference>
<dbReference type="InterPro" id="IPR006769">
    <property type="entry name" value="MCU_C"/>
</dbReference>
<comment type="catalytic activity">
    <reaction evidence="14">
        <text>Ca(2+)(in) = Ca(2+)(out)</text>
        <dbReference type="Rhea" id="RHEA:29671"/>
        <dbReference type="ChEBI" id="CHEBI:29108"/>
    </reaction>
</comment>
<dbReference type="GO" id="GO:0036444">
    <property type="term" value="P:calcium import into the mitochondrion"/>
    <property type="evidence" value="ECO:0007669"/>
    <property type="project" value="TreeGrafter"/>
</dbReference>
<protein>
    <recommendedName>
        <fullName evidence="16">Calcium uniporter protein, mitochondrial</fullName>
    </recommendedName>
</protein>
<dbReference type="PANTHER" id="PTHR13462">
    <property type="entry name" value="CALCIUM UNIPORTER PROTEIN, MITOCHONDRIAL"/>
    <property type="match status" value="1"/>
</dbReference>
<dbReference type="GO" id="GO:1990246">
    <property type="term" value="C:uniplex complex"/>
    <property type="evidence" value="ECO:0007669"/>
    <property type="project" value="TreeGrafter"/>
</dbReference>
<proteinExistence type="inferred from homology"/>
<evidence type="ECO:0000256" key="9">
    <source>
        <dbReference type="ARBA" id="ARBA00022989"/>
    </source>
</evidence>
<sequence length="584" mass="64907">MLSGASRAVARAATRGPSRVDVPVWARSSPFPSRSPQSPLRPEHRPILLDCSKRNPSCSISALFSTSLVRRNQDSAEGISQGGGRKHSHHPTDTGTNLKSTLPSSAEPIRLDHAFDKLEKEQKESIEDGDSGYLAFTKASLFKLTLPLFPPDKKSDPTSSTSKASSPLSKSLMAKAVKESDREGEHNAESENDSGPMSAEPWEHRVDRGEQISQVMSPDSSSDVKRKGKSGHPVATKKGDLHGPENGEPSDDQSLEFDSRAPAKSVVFLLHSGQPLSYIASLIRAEEPSYQSVSSREKGASKDETIAKHDFEPTITFHTRQGESKRWSPATGIGDFLRDAARIGSFVVKVGDRNIDVSVPSFEDRTRFLRSSLNNKTARIQKMAQLKAECDRLAHTGTRKFAFAGAGILVAWWCAVSYLTFFTSLGWDVMEPVTYLMGLASLMAGYSFFLFSRKDVSARVVLKETTSQAQTRLYTAKNFDPERYVELIEEAKELRRAIKRVAEDYDLEWDQGETMAGKKHKKALEVVRKSEEREYSGSSKKRKDDEDDEAEDEDEDDEDVDEDADGTPDKKQRSKKRPKEKVRT</sequence>
<keyword evidence="22" id="KW-1185">Reference proteome</keyword>
<organism evidence="21 22">
    <name type="scientific">Pseudomicrostroma glucosiphilum</name>
    <dbReference type="NCBI Taxonomy" id="1684307"/>
    <lineage>
        <taxon>Eukaryota</taxon>
        <taxon>Fungi</taxon>
        <taxon>Dikarya</taxon>
        <taxon>Basidiomycota</taxon>
        <taxon>Ustilaginomycotina</taxon>
        <taxon>Exobasidiomycetes</taxon>
        <taxon>Microstromatales</taxon>
        <taxon>Microstromatales incertae sedis</taxon>
        <taxon>Pseudomicrostroma</taxon>
    </lineage>
</organism>
<evidence type="ECO:0000313" key="22">
    <source>
        <dbReference type="Proteomes" id="UP000245942"/>
    </source>
</evidence>
<evidence type="ECO:0000256" key="8">
    <source>
        <dbReference type="ARBA" id="ARBA00022837"/>
    </source>
</evidence>
<evidence type="ECO:0000256" key="12">
    <source>
        <dbReference type="ARBA" id="ARBA00023136"/>
    </source>
</evidence>
<feature type="compositionally biased region" description="Low complexity" evidence="18">
    <location>
        <begin position="157"/>
        <end position="172"/>
    </location>
</feature>
<keyword evidence="11" id="KW-0496">Mitochondrion</keyword>
<feature type="region of interest" description="Disordered" evidence="18">
    <location>
        <begin position="520"/>
        <end position="584"/>
    </location>
</feature>
<dbReference type="RefSeq" id="XP_025349624.1">
    <property type="nucleotide sequence ID" value="XM_025491994.1"/>
</dbReference>
<comment type="function">
    <text evidence="17">Highly selective calcium channel localized to the inner mitochondrial membrane, which mediates calcium uptake into the mitochondrial matrix. Mitochondrial calcium homeostasis plays key roles in cellular physiology and regulates ATP production, cytoplasmic calcium signals and activation of cell death pathways. Sufficient to operate as a pore-forming channel without the need of calcium-sensor or auxiliary subunit.</text>
</comment>
<evidence type="ECO:0000256" key="13">
    <source>
        <dbReference type="ARBA" id="ARBA00023303"/>
    </source>
</evidence>
<feature type="transmembrane region" description="Helical" evidence="19">
    <location>
        <begin position="401"/>
        <end position="421"/>
    </location>
</feature>
<evidence type="ECO:0000256" key="4">
    <source>
        <dbReference type="ARBA" id="ARBA00022568"/>
    </source>
</evidence>
<comment type="subcellular location">
    <subcellularLocation>
        <location evidence="1">Mitochondrion inner membrane</location>
        <topology evidence="1">Multi-pass membrane protein</topology>
    </subcellularLocation>
</comment>